<organism evidence="1 2">
    <name type="scientific">Litorihabitans aurantiacus</name>
    <dbReference type="NCBI Taxonomy" id="1930061"/>
    <lineage>
        <taxon>Bacteria</taxon>
        <taxon>Bacillati</taxon>
        <taxon>Actinomycetota</taxon>
        <taxon>Actinomycetes</taxon>
        <taxon>Micrococcales</taxon>
        <taxon>Beutenbergiaceae</taxon>
        <taxon>Litorihabitans</taxon>
    </lineage>
</organism>
<evidence type="ECO:0008006" key="3">
    <source>
        <dbReference type="Google" id="ProtNLM"/>
    </source>
</evidence>
<proteinExistence type="predicted"/>
<sequence>MTPGNEASRDVLEAMTAAAPAGRVGRPIDIAHAVRFLSSDEAAYIHGTVLEVDGGIVAARVS</sequence>
<dbReference type="EMBL" id="BSUM01000001">
    <property type="protein sequence ID" value="GMA31537.1"/>
    <property type="molecule type" value="Genomic_DNA"/>
</dbReference>
<dbReference type="InterPro" id="IPR002347">
    <property type="entry name" value="SDR_fam"/>
</dbReference>
<name>A0AA37XE62_9MICO</name>
<evidence type="ECO:0000313" key="2">
    <source>
        <dbReference type="Proteomes" id="UP001157161"/>
    </source>
</evidence>
<accession>A0AA37XE62</accession>
<dbReference type="Gene3D" id="3.40.50.720">
    <property type="entry name" value="NAD(P)-binding Rossmann-like Domain"/>
    <property type="match status" value="1"/>
</dbReference>
<dbReference type="AlphaFoldDB" id="A0AA37XE62"/>
<gene>
    <name evidence="1" type="ORF">GCM10025875_15290</name>
</gene>
<dbReference type="Proteomes" id="UP001157161">
    <property type="component" value="Unassembled WGS sequence"/>
</dbReference>
<dbReference type="SUPFAM" id="SSF51735">
    <property type="entry name" value="NAD(P)-binding Rossmann-fold domains"/>
    <property type="match status" value="1"/>
</dbReference>
<comment type="caution">
    <text evidence="1">The sequence shown here is derived from an EMBL/GenBank/DDBJ whole genome shotgun (WGS) entry which is preliminary data.</text>
</comment>
<dbReference type="InterPro" id="IPR036291">
    <property type="entry name" value="NAD(P)-bd_dom_sf"/>
</dbReference>
<keyword evidence="2" id="KW-1185">Reference proteome</keyword>
<protein>
    <recommendedName>
        <fullName evidence="3">Enoyl-(Acyl carrier protein) reductase</fullName>
    </recommendedName>
</protein>
<evidence type="ECO:0000313" key="1">
    <source>
        <dbReference type="EMBL" id="GMA31537.1"/>
    </source>
</evidence>
<reference evidence="1" key="2">
    <citation type="submission" date="2023-02" db="EMBL/GenBank/DDBJ databases">
        <authorList>
            <person name="Sun Q."/>
            <person name="Mori K."/>
        </authorList>
    </citation>
    <scope>NUCLEOTIDE SEQUENCE</scope>
    <source>
        <strain evidence="1">NBRC 112290</strain>
    </source>
</reference>
<dbReference type="Pfam" id="PF13561">
    <property type="entry name" value="adh_short_C2"/>
    <property type="match status" value="1"/>
</dbReference>
<reference evidence="1" key="1">
    <citation type="journal article" date="2014" name="Int. J. Syst. Evol. Microbiol.">
        <title>Complete genome sequence of Corynebacterium casei LMG S-19264T (=DSM 44701T), isolated from a smear-ripened cheese.</title>
        <authorList>
            <consortium name="US DOE Joint Genome Institute (JGI-PGF)"/>
            <person name="Walter F."/>
            <person name="Albersmeier A."/>
            <person name="Kalinowski J."/>
            <person name="Ruckert C."/>
        </authorList>
    </citation>
    <scope>NUCLEOTIDE SEQUENCE</scope>
    <source>
        <strain evidence="1">NBRC 112290</strain>
    </source>
</reference>